<evidence type="ECO:0008006" key="4">
    <source>
        <dbReference type="Google" id="ProtNLM"/>
    </source>
</evidence>
<keyword evidence="1" id="KW-1133">Transmembrane helix</keyword>
<dbReference type="EMBL" id="JAPFFF010000008">
    <property type="protein sequence ID" value="KAK8883691.1"/>
    <property type="molecule type" value="Genomic_DNA"/>
</dbReference>
<gene>
    <name evidence="2" type="ORF">M9Y10_042789</name>
</gene>
<evidence type="ECO:0000313" key="2">
    <source>
        <dbReference type="EMBL" id="KAK8883691.1"/>
    </source>
</evidence>
<proteinExistence type="predicted"/>
<name>A0ABR2JXU2_9EUKA</name>
<sequence>MIKKESQQNTKQKTIIFFTISSLIIIICYLLHKIKIIQNNLGPTDPSTVIPIGELIEKSISGAASIQGKLDHYDSPYFKEIDFYHQNPTNTLISYKQFKTYQQTTFYTCGCSCALMVLNHLGYTKQTEKSIYLAMKEIQPNFDSCGSTVDTMEKFFRNLGFQTETKNSVDPKKGPIEQNGPVLNPDRLRDYAISAIQNNQYIICISPILGGHWTVIAGIDTMGTETSYDDVIIMADPFDWGDHRQDGYTVYNLHSFLRMWRCILPDHASDGPFNFVKVWKD</sequence>
<feature type="transmembrane region" description="Helical" evidence="1">
    <location>
        <begin position="12"/>
        <end position="32"/>
    </location>
</feature>
<dbReference type="Gene3D" id="3.90.70.10">
    <property type="entry name" value="Cysteine proteinases"/>
    <property type="match status" value="1"/>
</dbReference>
<evidence type="ECO:0000313" key="3">
    <source>
        <dbReference type="Proteomes" id="UP001470230"/>
    </source>
</evidence>
<comment type="caution">
    <text evidence="2">The sequence shown here is derived from an EMBL/GenBank/DDBJ whole genome shotgun (WGS) entry which is preliminary data.</text>
</comment>
<evidence type="ECO:0000256" key="1">
    <source>
        <dbReference type="SAM" id="Phobius"/>
    </source>
</evidence>
<dbReference type="Proteomes" id="UP001470230">
    <property type="component" value="Unassembled WGS sequence"/>
</dbReference>
<accession>A0ABR2JXU2</accession>
<organism evidence="2 3">
    <name type="scientific">Tritrichomonas musculus</name>
    <dbReference type="NCBI Taxonomy" id="1915356"/>
    <lineage>
        <taxon>Eukaryota</taxon>
        <taxon>Metamonada</taxon>
        <taxon>Parabasalia</taxon>
        <taxon>Tritrichomonadida</taxon>
        <taxon>Tritrichomonadidae</taxon>
        <taxon>Tritrichomonas</taxon>
    </lineage>
</organism>
<keyword evidence="3" id="KW-1185">Reference proteome</keyword>
<keyword evidence="1" id="KW-0472">Membrane</keyword>
<keyword evidence="1" id="KW-0812">Transmembrane</keyword>
<protein>
    <recommendedName>
        <fullName evidence="4">Peptidase C39-like domain-containing protein</fullName>
    </recommendedName>
</protein>
<reference evidence="2 3" key="1">
    <citation type="submission" date="2024-04" db="EMBL/GenBank/DDBJ databases">
        <title>Tritrichomonas musculus Genome.</title>
        <authorList>
            <person name="Alves-Ferreira E."/>
            <person name="Grigg M."/>
            <person name="Lorenzi H."/>
            <person name="Galac M."/>
        </authorList>
    </citation>
    <scope>NUCLEOTIDE SEQUENCE [LARGE SCALE GENOMIC DNA]</scope>
    <source>
        <strain evidence="2 3">EAF2021</strain>
    </source>
</reference>